<reference evidence="1" key="1">
    <citation type="journal article" date="2014" name="Front. Microbiol.">
        <title>High frequency of phylogenetically diverse reductive dehalogenase-homologous genes in deep subseafloor sedimentary metagenomes.</title>
        <authorList>
            <person name="Kawai M."/>
            <person name="Futagami T."/>
            <person name="Toyoda A."/>
            <person name="Takaki Y."/>
            <person name="Nishi S."/>
            <person name="Hori S."/>
            <person name="Arai W."/>
            <person name="Tsubouchi T."/>
            <person name="Morono Y."/>
            <person name="Uchiyama I."/>
            <person name="Ito T."/>
            <person name="Fujiyama A."/>
            <person name="Inagaki F."/>
            <person name="Takami H."/>
        </authorList>
    </citation>
    <scope>NUCLEOTIDE SEQUENCE</scope>
    <source>
        <strain evidence="1">Expedition CK06-06</strain>
    </source>
</reference>
<dbReference type="AlphaFoldDB" id="X1BHL1"/>
<name>X1BHL1_9ZZZZ</name>
<gene>
    <name evidence="1" type="ORF">S01H4_38938</name>
</gene>
<dbReference type="EMBL" id="BART01021041">
    <property type="protein sequence ID" value="GAG95414.1"/>
    <property type="molecule type" value="Genomic_DNA"/>
</dbReference>
<protein>
    <submittedName>
        <fullName evidence="1">Uncharacterized protein</fullName>
    </submittedName>
</protein>
<organism evidence="1">
    <name type="scientific">marine sediment metagenome</name>
    <dbReference type="NCBI Taxonomy" id="412755"/>
    <lineage>
        <taxon>unclassified sequences</taxon>
        <taxon>metagenomes</taxon>
        <taxon>ecological metagenomes</taxon>
    </lineage>
</organism>
<feature type="non-terminal residue" evidence="1">
    <location>
        <position position="45"/>
    </location>
</feature>
<evidence type="ECO:0000313" key="1">
    <source>
        <dbReference type="EMBL" id="GAG95414.1"/>
    </source>
</evidence>
<sequence length="45" mass="5114">MKNKSIKIVDIKKSQFDEFVKKGGIYLREAHLIPIIKPGDEMALA</sequence>
<proteinExistence type="predicted"/>
<accession>X1BHL1</accession>
<comment type="caution">
    <text evidence="1">The sequence shown here is derived from an EMBL/GenBank/DDBJ whole genome shotgun (WGS) entry which is preliminary data.</text>
</comment>